<dbReference type="Proteomes" id="UP000010411">
    <property type="component" value="Unassembled WGS sequence"/>
</dbReference>
<gene>
    <name evidence="1" type="ORF">STRIP9103_08675</name>
</gene>
<proteinExistence type="predicted"/>
<evidence type="ECO:0000313" key="2">
    <source>
        <dbReference type="Proteomes" id="UP000010411"/>
    </source>
</evidence>
<dbReference type="EMBL" id="AEJC01000523">
    <property type="protein sequence ID" value="EKX62349.1"/>
    <property type="molecule type" value="Genomic_DNA"/>
</dbReference>
<reference evidence="1 2" key="1">
    <citation type="submission" date="2012-11" db="EMBL/GenBank/DDBJ databases">
        <authorList>
            <person name="Huguet-Tapia J.C."/>
            <person name="Durkin A.S."/>
            <person name="Pettis G.S."/>
            <person name="Badger J.H."/>
        </authorList>
    </citation>
    <scope>NUCLEOTIDE SEQUENCE [LARGE SCALE GENOMIC DNA]</scope>
    <source>
        <strain evidence="1 2">91-03</strain>
    </source>
</reference>
<evidence type="ECO:0000313" key="1">
    <source>
        <dbReference type="EMBL" id="EKX62349.1"/>
    </source>
</evidence>
<protein>
    <submittedName>
        <fullName evidence="1">Uncharacterized protein</fullName>
    </submittedName>
</protein>
<dbReference type="AlphaFoldDB" id="L1KP75"/>
<accession>L1KP75</accession>
<organism evidence="1 2">
    <name type="scientific">Streptomyces ipomoeae 91-03</name>
    <dbReference type="NCBI Taxonomy" id="698759"/>
    <lineage>
        <taxon>Bacteria</taxon>
        <taxon>Bacillati</taxon>
        <taxon>Actinomycetota</taxon>
        <taxon>Actinomycetes</taxon>
        <taxon>Kitasatosporales</taxon>
        <taxon>Streptomycetaceae</taxon>
        <taxon>Streptomyces</taxon>
    </lineage>
</organism>
<name>L1KP75_9ACTN</name>
<sequence>MSSPCHLLESGMHDHAFPDVCTTPGATAHPAASARLIGTGPAWIGH</sequence>
<comment type="caution">
    <text evidence="1">The sequence shown here is derived from an EMBL/GenBank/DDBJ whole genome shotgun (WGS) entry which is preliminary data.</text>
</comment>
<keyword evidence="2" id="KW-1185">Reference proteome</keyword>